<dbReference type="Proteomes" id="UP000184192">
    <property type="component" value="Unassembled WGS sequence"/>
</dbReference>
<evidence type="ECO:0000259" key="3">
    <source>
        <dbReference type="Pfam" id="PF16464"/>
    </source>
</evidence>
<name>A0A1M6BJI7_9BACE</name>
<keyword evidence="2" id="KW-0732">Signal</keyword>
<organism evidence="4 5">
    <name type="scientific">Bacteroides stercorirosoris</name>
    <dbReference type="NCBI Taxonomy" id="871324"/>
    <lineage>
        <taxon>Bacteria</taxon>
        <taxon>Pseudomonadati</taxon>
        <taxon>Bacteroidota</taxon>
        <taxon>Bacteroidia</taxon>
        <taxon>Bacteroidales</taxon>
        <taxon>Bacteroidaceae</taxon>
        <taxon>Bacteroides</taxon>
    </lineage>
</organism>
<sequence>MKKTMILIMAAVATTSAFAQSVTYNHDSSKQNQITVMETGGGSLTPEFYYWLLHNSYKKTAAEKNKLGFRTLAGINLYNQVDDAEKIDSALTKRAEVEALNVADRQIDLAWLAESSKINGQLDKMKANIDHIIPTGGTINDKRRWEELYNMYQCAVKSTKDAYMPNAQRKRQYLSIYADLTAQNETLLKYLVQLNTQNQTTALLAATNDRVVQKGSIISDAKSRWQENMKGVRSTTGSDSGDEANGGEGEESVNR</sequence>
<feature type="chain" id="PRO_5009916098" description="DUF5045 domain-containing protein" evidence="2">
    <location>
        <begin position="20"/>
        <end position="255"/>
    </location>
</feature>
<dbReference type="InterPro" id="IPR032492">
    <property type="entry name" value="DUF5045"/>
</dbReference>
<reference evidence="5" key="1">
    <citation type="submission" date="2016-11" db="EMBL/GenBank/DDBJ databases">
        <authorList>
            <person name="Varghese N."/>
            <person name="Submissions S."/>
        </authorList>
    </citation>
    <scope>NUCLEOTIDE SEQUENCE [LARGE SCALE GENOMIC DNA]</scope>
    <source>
        <strain evidence="5">DSM 26884</strain>
    </source>
</reference>
<feature type="region of interest" description="Disordered" evidence="1">
    <location>
        <begin position="223"/>
        <end position="255"/>
    </location>
</feature>
<dbReference type="eggNOG" id="ENOG502Z8AA">
    <property type="taxonomic scope" value="Bacteria"/>
</dbReference>
<accession>A0A1M6BJI7</accession>
<dbReference type="GeneID" id="92710840"/>
<evidence type="ECO:0000256" key="1">
    <source>
        <dbReference type="SAM" id="MobiDB-lite"/>
    </source>
</evidence>
<evidence type="ECO:0000256" key="2">
    <source>
        <dbReference type="SAM" id="SignalP"/>
    </source>
</evidence>
<evidence type="ECO:0000313" key="4">
    <source>
        <dbReference type="EMBL" id="SHI48874.1"/>
    </source>
</evidence>
<feature type="domain" description="DUF5045" evidence="3">
    <location>
        <begin position="19"/>
        <end position="103"/>
    </location>
</feature>
<dbReference type="Pfam" id="PF16464">
    <property type="entry name" value="DUF5045"/>
    <property type="match status" value="1"/>
</dbReference>
<dbReference type="EMBL" id="FQZN01000003">
    <property type="protein sequence ID" value="SHI48874.1"/>
    <property type="molecule type" value="Genomic_DNA"/>
</dbReference>
<protein>
    <recommendedName>
        <fullName evidence="3">DUF5045 domain-containing protein</fullName>
    </recommendedName>
</protein>
<dbReference type="RefSeq" id="WP_025830791.1">
    <property type="nucleotide sequence ID" value="NZ_FQZN01000003.1"/>
</dbReference>
<evidence type="ECO:0000313" key="5">
    <source>
        <dbReference type="Proteomes" id="UP000184192"/>
    </source>
</evidence>
<proteinExistence type="predicted"/>
<dbReference type="AlphaFoldDB" id="A0A1M6BJI7"/>
<keyword evidence="5" id="KW-1185">Reference proteome</keyword>
<gene>
    <name evidence="4" type="ORF">SAMN05444350_10319</name>
</gene>
<feature type="signal peptide" evidence="2">
    <location>
        <begin position="1"/>
        <end position="19"/>
    </location>
</feature>